<dbReference type="Gene3D" id="3.30.300.30">
    <property type="match status" value="1"/>
</dbReference>
<evidence type="ECO:0000313" key="5">
    <source>
        <dbReference type="EMBL" id="QIB64128.1"/>
    </source>
</evidence>
<reference evidence="5 6" key="1">
    <citation type="submission" date="2020-02" db="EMBL/GenBank/DDBJ databases">
        <title>Genome sequencing for Kineobactrum sp. M2.</title>
        <authorList>
            <person name="Park S.-J."/>
        </authorList>
    </citation>
    <scope>NUCLEOTIDE SEQUENCE [LARGE SCALE GENOMIC DNA]</scope>
    <source>
        <strain evidence="5 6">M2</strain>
    </source>
</reference>
<dbReference type="KEGG" id="kim:G3T16_00545"/>
<evidence type="ECO:0000259" key="3">
    <source>
        <dbReference type="Pfam" id="PF00501"/>
    </source>
</evidence>
<dbReference type="SUPFAM" id="SSF56801">
    <property type="entry name" value="Acetyl-CoA synthetase-like"/>
    <property type="match status" value="1"/>
</dbReference>
<dbReference type="Proteomes" id="UP000477680">
    <property type="component" value="Chromosome"/>
</dbReference>
<dbReference type="PROSITE" id="PS00455">
    <property type="entry name" value="AMP_BINDING"/>
    <property type="match status" value="1"/>
</dbReference>
<evidence type="ECO:0000313" key="6">
    <source>
        <dbReference type="Proteomes" id="UP000477680"/>
    </source>
</evidence>
<dbReference type="NCBIfam" id="NF005714">
    <property type="entry name" value="PRK07529.1"/>
    <property type="match status" value="1"/>
</dbReference>
<dbReference type="AlphaFoldDB" id="A0A6C0TWX2"/>
<name>A0A6C0TWX2_9GAMM</name>
<dbReference type="RefSeq" id="WP_163493378.1">
    <property type="nucleotide sequence ID" value="NZ_CP048711.1"/>
</dbReference>
<keyword evidence="2" id="KW-0436">Ligase</keyword>
<dbReference type="InterPro" id="IPR045851">
    <property type="entry name" value="AMP-bd_C_sf"/>
</dbReference>
<dbReference type="Pfam" id="PF13193">
    <property type="entry name" value="AMP-binding_C"/>
    <property type="match status" value="1"/>
</dbReference>
<protein>
    <submittedName>
        <fullName evidence="5">Acyl-CoA synthetase</fullName>
    </submittedName>
</protein>
<proteinExistence type="inferred from homology"/>
<organism evidence="5 6">
    <name type="scientific">Kineobactrum salinum</name>
    <dbReference type="NCBI Taxonomy" id="2708301"/>
    <lineage>
        <taxon>Bacteria</taxon>
        <taxon>Pseudomonadati</taxon>
        <taxon>Pseudomonadota</taxon>
        <taxon>Gammaproteobacteria</taxon>
        <taxon>Cellvibrionales</taxon>
        <taxon>Halieaceae</taxon>
        <taxon>Kineobactrum</taxon>
    </lineage>
</organism>
<feature type="domain" description="AMP-dependent synthetase/ligase" evidence="3">
    <location>
        <begin position="36"/>
        <end position="430"/>
    </location>
</feature>
<dbReference type="PANTHER" id="PTHR43201:SF5">
    <property type="entry name" value="MEDIUM-CHAIN ACYL-COA LIGASE ACSF2, MITOCHONDRIAL"/>
    <property type="match status" value="1"/>
</dbReference>
<dbReference type="GO" id="GO:0006631">
    <property type="term" value="P:fatty acid metabolic process"/>
    <property type="evidence" value="ECO:0007669"/>
    <property type="project" value="TreeGrafter"/>
</dbReference>
<dbReference type="InterPro" id="IPR042099">
    <property type="entry name" value="ANL_N_sf"/>
</dbReference>
<dbReference type="PANTHER" id="PTHR43201">
    <property type="entry name" value="ACYL-COA SYNTHETASE"/>
    <property type="match status" value="1"/>
</dbReference>
<gene>
    <name evidence="5" type="ORF">G3T16_00545</name>
</gene>
<dbReference type="Pfam" id="PF00501">
    <property type="entry name" value="AMP-binding"/>
    <property type="match status" value="1"/>
</dbReference>
<dbReference type="InterPro" id="IPR025110">
    <property type="entry name" value="AMP-bd_C"/>
</dbReference>
<dbReference type="InterPro" id="IPR000873">
    <property type="entry name" value="AMP-dep_synth/lig_dom"/>
</dbReference>
<dbReference type="Gene3D" id="3.40.50.12780">
    <property type="entry name" value="N-terminal domain of ligase-like"/>
    <property type="match status" value="1"/>
</dbReference>
<dbReference type="GO" id="GO:0031956">
    <property type="term" value="F:medium-chain fatty acid-CoA ligase activity"/>
    <property type="evidence" value="ECO:0007669"/>
    <property type="project" value="TreeGrafter"/>
</dbReference>
<dbReference type="EMBL" id="CP048711">
    <property type="protein sequence ID" value="QIB64128.1"/>
    <property type="molecule type" value="Genomic_DNA"/>
</dbReference>
<feature type="domain" description="AMP-binding enzyme C-terminal" evidence="4">
    <location>
        <begin position="479"/>
        <end position="554"/>
    </location>
</feature>
<sequence length="618" mass="67078">MEKTALKSIQDIEVYERTDWRSRYTANNTYDLLCEVAAKFENKPAIEYLPTAAVNQAPIVITYAELIRRITQTANLLNDLNLASTDVVSYVLPNLAETHEIIWGTEATCIVNAINPFLQPETIAKLLEAANTRVLITAASGSGIEMLPELFSIADQLDSLEAVLVVDSGLQPGEAHTLLPKTTESGKPVILYQSARDAQPSDRLLSKRGIRRDEVASLFHTGGTTGVPKLAPHTHENEVFMACVLSDVLGSSASDKMLIGLPLFHTNAVIATGLTSLIAGQTILLATPLGYRTPGLIQNLWQLISKHGVTCMSGVPTIYSALLNVPKEDSNISTLKTAICGAAPISPELFRRFEAYSGVELVEGYGLTESTVAASFNPPSGEKRIGSIGLRLPYTEMRTAIVEEGIVRFCDVDEIGTILIRGPHVFPGYLGQEKSGILPGGWLNSGDLGRQDADGYFWLTGRSKDLIIRGGHNIDPSIIENLLSQREDIALSAAVGQPDSYAGELPCVYVVPTPGSSIDINELSDWIRSHIAERAAAPVYIEELEEMPVTAVGKIFKPTLRKMATERVVTDKLQAAGIDSTVTVSDDKLRGLVVYIRTDRKDEAAKLLSDFALNFEFT</sequence>
<evidence type="ECO:0000256" key="1">
    <source>
        <dbReference type="ARBA" id="ARBA00006432"/>
    </source>
</evidence>
<evidence type="ECO:0000259" key="4">
    <source>
        <dbReference type="Pfam" id="PF13193"/>
    </source>
</evidence>
<evidence type="ECO:0000256" key="2">
    <source>
        <dbReference type="ARBA" id="ARBA00022598"/>
    </source>
</evidence>
<keyword evidence="6" id="KW-1185">Reference proteome</keyword>
<dbReference type="InterPro" id="IPR020845">
    <property type="entry name" value="AMP-binding_CS"/>
</dbReference>
<accession>A0A6C0TWX2</accession>
<comment type="similarity">
    <text evidence="1">Belongs to the ATP-dependent AMP-binding enzyme family.</text>
</comment>